<dbReference type="Gene3D" id="3.40.50.300">
    <property type="entry name" value="P-loop containing nucleotide triphosphate hydrolases"/>
    <property type="match status" value="1"/>
</dbReference>
<keyword evidence="6" id="KW-0175">Coiled coil</keyword>
<dbReference type="Gene3D" id="3.30.980.40">
    <property type="match status" value="1"/>
</dbReference>
<dbReference type="EMBL" id="BIFR01000001">
    <property type="protein sequence ID" value="GCE10401.1"/>
    <property type="molecule type" value="Genomic_DNA"/>
</dbReference>
<dbReference type="InterPro" id="IPR027417">
    <property type="entry name" value="P-loop_NTPase"/>
</dbReference>
<evidence type="ECO:0000256" key="1">
    <source>
        <dbReference type="ARBA" id="ARBA00006474"/>
    </source>
</evidence>
<keyword evidence="8" id="KW-1133">Transmembrane helix</keyword>
<feature type="domain" description="FtsK" evidence="9">
    <location>
        <begin position="658"/>
        <end position="855"/>
    </location>
</feature>
<feature type="coiled-coil region" evidence="6">
    <location>
        <begin position="1019"/>
        <end position="1046"/>
    </location>
</feature>
<dbReference type="InterPro" id="IPR036390">
    <property type="entry name" value="WH_DNA-bd_sf"/>
</dbReference>
<gene>
    <name evidence="10" type="ORF">KTT_02600</name>
</gene>
<accession>A0A401ZU52</accession>
<evidence type="ECO:0000256" key="2">
    <source>
        <dbReference type="ARBA" id="ARBA00022741"/>
    </source>
</evidence>
<keyword evidence="11" id="KW-1185">Reference proteome</keyword>
<sequence>MAGSGQKKVVKRADERVVPSLKQSGSRVSKAAGGQSSRNIQNMRGDQRGATPRASRSAAPSRQAPRPKQSAGSTRRSPSPGSYRPASSMAPSSAPYPKDLQFIASVRQKWNNLPDHHQRRIISICLFVFSLFLFASLTFLSGSGGWGGVGKFFVVFLGWAAYIFAIGLIALSVTLFLESVRQERLVRSTFVGGIGLIWLLLLLESRLILGSMKAGVLAEWLVTPIGSWPAPVQHMTILGLLLIVCILTFRLTFSHVMIIVHLFERFTSIDESKILGNRQPATQIYEDEDDEMELDLDDPVLHNPDLELDDDLNLNQRPQYSRYGAGMSRASALPNRPYVAPEAKISRRPRRTIDQEEAIGYDTDIHDDSTIEFDPQFDDPNQPAYDGTNQSTYMDEEDDPLNDINIHKQQISRVPRGGLRTPNPMALDEHLDARQQPLPLDEDERMTLLSPQQEVPLEPVALNLQPVAKSRGSKRSATAGSNPALPTILSSWTLPNLQLLHNPEATKAQLLGDDTDTLARMIQDTLRSFRVDAEVRKEDISVGPTVIRFGIRPTGKPEMMKDEKTGKMVPVLDAAGQIIYETRTRVSRIMALQNDLALVLESKTIRMEAPVPGRPYVGVEIPNKNSRLVTLREVLESKEYQTARNKSKLAMGLGKDVAGLVRVGDLARMPHLLIAGATGAGKSVCINTIIASILVQATPDDVRLLMVDPKMVELNMYNGIPHLLAPVVIEVDKVVSLLKNAINEMERRYRLFSQLGVRNLDSYRKLRLEKIGQGDTSLINLPAIVIIIDELADLMMAAPEEVEGMICRLAQLARATGIHLVVATQRPSVDVITGLIKANIPTRISFMVSSAVDSRTIIDMGGAERLLGRGDMLYLPADAGRPERIQGAFLSDDEAQALADFWRQQASTRLAAVADNDPGAETILDSRWELKQEHADEVELEDDLLDKAEEVVREYGRASISLLQRRLRVGYSRAARLIDLLENHGVIGQSVDGGRAREVYDNRGGSHYDQDDPNRSSLADEADQILEEERARNDFLRKQAARYQKYE</sequence>
<evidence type="ECO:0000256" key="7">
    <source>
        <dbReference type="SAM" id="MobiDB-lite"/>
    </source>
</evidence>
<reference evidence="11" key="1">
    <citation type="submission" date="2018-12" db="EMBL/GenBank/DDBJ databases">
        <title>Tengunoibacter tsumagoiensis gen. nov., sp. nov., Dictyobacter kobayashii sp. nov., D. alpinus sp. nov., and D. joshuensis sp. nov. and description of Dictyobacteraceae fam. nov. within the order Ktedonobacterales isolated from Tengu-no-mugimeshi.</title>
        <authorList>
            <person name="Wang C.M."/>
            <person name="Zheng Y."/>
            <person name="Sakai Y."/>
            <person name="Toyoda A."/>
            <person name="Minakuchi Y."/>
            <person name="Abe K."/>
            <person name="Yokota A."/>
            <person name="Yabe S."/>
        </authorList>
    </citation>
    <scope>NUCLEOTIDE SEQUENCE [LARGE SCALE GENOMIC DNA]</scope>
    <source>
        <strain evidence="11">Uno3</strain>
    </source>
</reference>
<comment type="caution">
    <text evidence="10">The sequence shown here is derived from an EMBL/GenBank/DDBJ whole genome shotgun (WGS) entry which is preliminary data.</text>
</comment>
<dbReference type="InterPro" id="IPR003593">
    <property type="entry name" value="AAA+_ATPase"/>
</dbReference>
<feature type="transmembrane region" description="Helical" evidence="8">
    <location>
        <begin position="152"/>
        <end position="177"/>
    </location>
</feature>
<dbReference type="PROSITE" id="PS50901">
    <property type="entry name" value="FTSK"/>
    <property type="match status" value="1"/>
</dbReference>
<dbReference type="GO" id="GO:0005524">
    <property type="term" value="F:ATP binding"/>
    <property type="evidence" value="ECO:0007669"/>
    <property type="project" value="UniProtKB-UniRule"/>
</dbReference>
<feature type="transmembrane region" description="Helical" evidence="8">
    <location>
        <begin position="237"/>
        <end position="263"/>
    </location>
</feature>
<evidence type="ECO:0000256" key="3">
    <source>
        <dbReference type="ARBA" id="ARBA00022840"/>
    </source>
</evidence>
<evidence type="ECO:0000259" key="9">
    <source>
        <dbReference type="PROSITE" id="PS50901"/>
    </source>
</evidence>
<dbReference type="InterPro" id="IPR002543">
    <property type="entry name" value="FtsK_dom"/>
</dbReference>
<keyword evidence="2 5" id="KW-0547">Nucleotide-binding</keyword>
<dbReference type="RefSeq" id="WP_161975192.1">
    <property type="nucleotide sequence ID" value="NZ_BIFR01000001.1"/>
</dbReference>
<dbReference type="GO" id="GO:0003677">
    <property type="term" value="F:DNA binding"/>
    <property type="evidence" value="ECO:0007669"/>
    <property type="project" value="UniProtKB-KW"/>
</dbReference>
<feature type="compositionally biased region" description="Low complexity" evidence="7">
    <location>
        <begin position="52"/>
        <end position="67"/>
    </location>
</feature>
<dbReference type="Gene3D" id="1.10.10.10">
    <property type="entry name" value="Winged helix-like DNA-binding domain superfamily/Winged helix DNA-binding domain"/>
    <property type="match status" value="1"/>
</dbReference>
<dbReference type="AlphaFoldDB" id="A0A401ZU52"/>
<feature type="binding site" evidence="5">
    <location>
        <begin position="676"/>
        <end position="683"/>
    </location>
    <ligand>
        <name>ATP</name>
        <dbReference type="ChEBI" id="CHEBI:30616"/>
    </ligand>
</feature>
<organism evidence="10 11">
    <name type="scientific">Tengunoibacter tsumagoiensis</name>
    <dbReference type="NCBI Taxonomy" id="2014871"/>
    <lineage>
        <taxon>Bacteria</taxon>
        <taxon>Bacillati</taxon>
        <taxon>Chloroflexota</taxon>
        <taxon>Ktedonobacteria</taxon>
        <taxon>Ktedonobacterales</taxon>
        <taxon>Dictyobacteraceae</taxon>
        <taxon>Tengunoibacter</taxon>
    </lineage>
</organism>
<dbReference type="InterPro" id="IPR018541">
    <property type="entry name" value="Ftsk_gamma"/>
</dbReference>
<keyword evidence="8" id="KW-0812">Transmembrane</keyword>
<comment type="similarity">
    <text evidence="1">Belongs to the FtsK/SpoIIIE/SftA family.</text>
</comment>
<dbReference type="SUPFAM" id="SSF52540">
    <property type="entry name" value="P-loop containing nucleoside triphosphate hydrolases"/>
    <property type="match status" value="1"/>
</dbReference>
<evidence type="ECO:0000256" key="8">
    <source>
        <dbReference type="SAM" id="Phobius"/>
    </source>
</evidence>
<evidence type="ECO:0000256" key="5">
    <source>
        <dbReference type="PROSITE-ProRule" id="PRU00289"/>
    </source>
</evidence>
<evidence type="ECO:0000256" key="6">
    <source>
        <dbReference type="SAM" id="Coils"/>
    </source>
</evidence>
<dbReference type="PANTHER" id="PTHR22683:SF41">
    <property type="entry name" value="DNA TRANSLOCASE FTSK"/>
    <property type="match status" value="1"/>
</dbReference>
<dbReference type="PANTHER" id="PTHR22683">
    <property type="entry name" value="SPORULATION PROTEIN RELATED"/>
    <property type="match status" value="1"/>
</dbReference>
<feature type="compositionally biased region" description="Polar residues" evidence="7">
    <location>
        <begin position="70"/>
        <end position="80"/>
    </location>
</feature>
<feature type="region of interest" description="Disordered" evidence="7">
    <location>
        <begin position="1"/>
        <end position="94"/>
    </location>
</feature>
<feature type="transmembrane region" description="Helical" evidence="8">
    <location>
        <begin position="121"/>
        <end position="140"/>
    </location>
</feature>
<keyword evidence="4" id="KW-0238">DNA-binding</keyword>
<evidence type="ECO:0000256" key="4">
    <source>
        <dbReference type="ARBA" id="ARBA00023125"/>
    </source>
</evidence>
<dbReference type="Pfam" id="PF01580">
    <property type="entry name" value="FtsK_SpoIIIE"/>
    <property type="match status" value="1"/>
</dbReference>
<dbReference type="InterPro" id="IPR036388">
    <property type="entry name" value="WH-like_DNA-bd_sf"/>
</dbReference>
<feature type="compositionally biased region" description="Low complexity" evidence="7">
    <location>
        <begin position="85"/>
        <end position="94"/>
    </location>
</feature>
<dbReference type="Pfam" id="PF17854">
    <property type="entry name" value="FtsK_alpha"/>
    <property type="match status" value="1"/>
</dbReference>
<dbReference type="Proteomes" id="UP000287352">
    <property type="component" value="Unassembled WGS sequence"/>
</dbReference>
<keyword evidence="8" id="KW-0472">Membrane</keyword>
<name>A0A401ZU52_9CHLR</name>
<dbReference type="InterPro" id="IPR041027">
    <property type="entry name" value="FtsK_alpha"/>
</dbReference>
<dbReference type="InterPro" id="IPR050206">
    <property type="entry name" value="FtsK/SpoIIIE/SftA"/>
</dbReference>
<dbReference type="Pfam" id="PF09397">
    <property type="entry name" value="FtsK_gamma"/>
    <property type="match status" value="1"/>
</dbReference>
<feature type="transmembrane region" description="Helical" evidence="8">
    <location>
        <begin position="189"/>
        <end position="209"/>
    </location>
</feature>
<dbReference type="SUPFAM" id="SSF46785">
    <property type="entry name" value="Winged helix' DNA-binding domain"/>
    <property type="match status" value="1"/>
</dbReference>
<feature type="compositionally biased region" description="Polar residues" evidence="7">
    <location>
        <begin position="34"/>
        <end position="44"/>
    </location>
</feature>
<dbReference type="SMART" id="SM00843">
    <property type="entry name" value="Ftsk_gamma"/>
    <property type="match status" value="1"/>
</dbReference>
<evidence type="ECO:0000313" key="11">
    <source>
        <dbReference type="Proteomes" id="UP000287352"/>
    </source>
</evidence>
<evidence type="ECO:0000313" key="10">
    <source>
        <dbReference type="EMBL" id="GCE10401.1"/>
    </source>
</evidence>
<proteinExistence type="inferred from homology"/>
<dbReference type="SMART" id="SM00382">
    <property type="entry name" value="AAA"/>
    <property type="match status" value="1"/>
</dbReference>
<keyword evidence="3 5" id="KW-0067">ATP-binding</keyword>
<protein>
    <recommendedName>
        <fullName evidence="9">FtsK domain-containing protein</fullName>
    </recommendedName>
</protein>